<feature type="domain" description="Mycothiol-dependent maleylpyruvate isomerase metal-binding" evidence="2">
    <location>
        <begin position="9"/>
        <end position="121"/>
    </location>
</feature>
<comment type="caution">
    <text evidence="3">The sequence shown here is derived from an EMBL/GenBank/DDBJ whole genome shotgun (WGS) entry which is preliminary data.</text>
</comment>
<dbReference type="InterPro" id="IPR024344">
    <property type="entry name" value="MDMPI_metal-binding"/>
</dbReference>
<gene>
    <name evidence="3" type="ORF">BKN37_21575</name>
    <name evidence="4" type="ORF">C1Y40_04342</name>
</gene>
<dbReference type="InterPro" id="IPR017517">
    <property type="entry name" value="Maleyloyr_isom"/>
</dbReference>
<dbReference type="InterPro" id="IPR034660">
    <property type="entry name" value="DinB/YfiT-like"/>
</dbReference>
<dbReference type="GO" id="GO:0046872">
    <property type="term" value="F:metal ion binding"/>
    <property type="evidence" value="ECO:0007669"/>
    <property type="project" value="InterPro"/>
</dbReference>
<dbReference type="Proteomes" id="UP000179734">
    <property type="component" value="Unassembled WGS sequence"/>
</dbReference>
<proteinExistence type="predicted"/>
<reference evidence="4" key="3">
    <citation type="submission" date="2018-01" db="EMBL/GenBank/DDBJ databases">
        <authorList>
            <person name="Gaut B.S."/>
            <person name="Morton B.R."/>
            <person name="Clegg M.T."/>
            <person name="Duvall M.R."/>
        </authorList>
    </citation>
    <scope>NUCLEOTIDE SEQUENCE</scope>
    <source>
        <strain evidence="4">ATCC BAA-2683</strain>
    </source>
</reference>
<evidence type="ECO:0000313" key="4">
    <source>
        <dbReference type="EMBL" id="PQM45497.1"/>
    </source>
</evidence>
<dbReference type="EMBL" id="MLQM01000158">
    <property type="protein sequence ID" value="OHU97818.1"/>
    <property type="molecule type" value="Genomic_DNA"/>
</dbReference>
<reference evidence="4 6" key="2">
    <citation type="journal article" date="2017" name="Int. J. Syst. Evol. Microbiol.">
        <title>Mycobacterium talmoniae sp. nov., a slowly growing mycobacterium isolated from human respiratory samples.</title>
        <authorList>
            <person name="Davidson R.M."/>
            <person name="DeGroote M.A."/>
            <person name="Marola J.L."/>
            <person name="Buss S."/>
            <person name="Jones V."/>
            <person name="McNeil M.R."/>
            <person name="Freifeld A.G."/>
            <person name="Elaine Epperson L."/>
            <person name="Hasan N.A."/>
            <person name="Jackson M."/>
            <person name="Iwen P.C."/>
            <person name="Salfinger M."/>
            <person name="Strong M."/>
        </authorList>
    </citation>
    <scope>NUCLEOTIDE SEQUENCE [LARGE SCALE GENOMIC DNA]</scope>
    <source>
        <strain evidence="4 6">ATCC BAA-2683</strain>
    </source>
</reference>
<evidence type="ECO:0000313" key="6">
    <source>
        <dbReference type="Proteomes" id="UP000238296"/>
    </source>
</evidence>
<dbReference type="NCBIfam" id="TIGR03083">
    <property type="entry name" value="maleylpyruvate isomerase family mycothiol-dependent enzyme"/>
    <property type="match status" value="1"/>
</dbReference>
<dbReference type="Pfam" id="PF11716">
    <property type="entry name" value="MDMPI_N"/>
    <property type="match status" value="1"/>
</dbReference>
<feature type="compositionally biased region" description="Basic and acidic residues" evidence="1">
    <location>
        <begin position="148"/>
        <end position="162"/>
    </location>
</feature>
<dbReference type="AlphaFoldDB" id="A0A1S1NDD3"/>
<accession>A0A1S1NDD3</accession>
<evidence type="ECO:0000313" key="5">
    <source>
        <dbReference type="Proteomes" id="UP000179734"/>
    </source>
</evidence>
<dbReference type="Proteomes" id="UP000238296">
    <property type="component" value="Unassembled WGS sequence"/>
</dbReference>
<dbReference type="RefSeq" id="WP_071029002.1">
    <property type="nucleotide sequence ID" value="NZ_MLQM01000158.1"/>
</dbReference>
<protein>
    <submittedName>
        <fullName evidence="3">TIGR03086 family protein</fullName>
    </submittedName>
</protein>
<name>A0A1S1NDD3_9MYCO</name>
<keyword evidence="5" id="KW-1185">Reference proteome</keyword>
<reference evidence="3 5" key="1">
    <citation type="submission" date="2016-10" db="EMBL/GenBank/DDBJ databases">
        <title>Genome sequence of Mycobacterium talmonii.</title>
        <authorList>
            <person name="Greninger A.L."/>
            <person name="Elliott B."/>
            <person name="Vasireddy S."/>
            <person name="Vasireddy R."/>
        </authorList>
    </citation>
    <scope>NUCLEOTIDE SEQUENCE [LARGE SCALE GENOMIC DNA]</scope>
    <source>
        <strain evidence="3">MO-5499</strain>
        <strain evidence="5">NE-TNMC-100812</strain>
    </source>
</reference>
<evidence type="ECO:0000256" key="1">
    <source>
        <dbReference type="SAM" id="MobiDB-lite"/>
    </source>
</evidence>
<organism evidence="3 5">
    <name type="scientific">Mycobacterium talmoniae</name>
    <dbReference type="NCBI Taxonomy" id="1858794"/>
    <lineage>
        <taxon>Bacteria</taxon>
        <taxon>Bacillati</taxon>
        <taxon>Actinomycetota</taxon>
        <taxon>Actinomycetes</taxon>
        <taxon>Mycobacteriales</taxon>
        <taxon>Mycobacteriaceae</taxon>
        <taxon>Mycobacterium</taxon>
    </lineage>
</organism>
<dbReference type="EMBL" id="PPEA01000632">
    <property type="protein sequence ID" value="PQM45497.1"/>
    <property type="molecule type" value="Genomic_DNA"/>
</dbReference>
<dbReference type="Gene3D" id="1.20.120.450">
    <property type="entry name" value="dinb family like domain"/>
    <property type="match status" value="1"/>
</dbReference>
<dbReference type="SUPFAM" id="SSF109854">
    <property type="entry name" value="DinB/YfiT-like putative metalloenzymes"/>
    <property type="match status" value="1"/>
</dbReference>
<evidence type="ECO:0000259" key="2">
    <source>
        <dbReference type="Pfam" id="PF11716"/>
    </source>
</evidence>
<dbReference type="NCBIfam" id="TIGR03086">
    <property type="entry name" value="TIGR03086 family metal-binding protein"/>
    <property type="match status" value="1"/>
</dbReference>
<sequence>MDPLDAHQRAQDAFAAVLSNVAADQLDAPTPCTEWTVADLIDHVVTGNERVAQRAGAYQQPPARPGDLLQAHRNAAAAAQRAFAGPDGMTTMFELPFGQVPGSVVIGMRSTDALTHAWDLATATGQPTDLDPELATDLLAAARERLRPDFRGPGKPFAEERPCAPGRPPIDQLAAFLGRSVD</sequence>
<dbReference type="InterPro" id="IPR017520">
    <property type="entry name" value="CHP03086"/>
</dbReference>
<evidence type="ECO:0000313" key="3">
    <source>
        <dbReference type="EMBL" id="OHU97818.1"/>
    </source>
</evidence>
<feature type="region of interest" description="Disordered" evidence="1">
    <location>
        <begin position="148"/>
        <end position="171"/>
    </location>
</feature>